<evidence type="ECO:0000259" key="4">
    <source>
        <dbReference type="Pfam" id="PF13193"/>
    </source>
</evidence>
<proteinExistence type="inferred from homology"/>
<dbReference type="InterPro" id="IPR000873">
    <property type="entry name" value="AMP-dep_synth/lig_dom"/>
</dbReference>
<evidence type="ECO:0000313" key="6">
    <source>
        <dbReference type="Proteomes" id="UP001589766"/>
    </source>
</evidence>
<protein>
    <submittedName>
        <fullName evidence="5">Class I adenylate-forming enzyme family protein</fullName>
    </submittedName>
</protein>
<evidence type="ECO:0000256" key="1">
    <source>
        <dbReference type="ARBA" id="ARBA00006432"/>
    </source>
</evidence>
<evidence type="ECO:0000256" key="2">
    <source>
        <dbReference type="ARBA" id="ARBA00022598"/>
    </source>
</evidence>
<dbReference type="Gene3D" id="3.30.300.30">
    <property type="match status" value="1"/>
</dbReference>
<dbReference type="PANTHER" id="PTHR43201:SF5">
    <property type="entry name" value="MEDIUM-CHAIN ACYL-COA LIGASE ACSF2, MITOCHONDRIAL"/>
    <property type="match status" value="1"/>
</dbReference>
<dbReference type="SUPFAM" id="SSF56801">
    <property type="entry name" value="Acetyl-CoA synthetase-like"/>
    <property type="match status" value="1"/>
</dbReference>
<keyword evidence="6" id="KW-1185">Reference proteome</keyword>
<accession>A0ABV6F2C0</accession>
<dbReference type="Gene3D" id="3.40.50.12780">
    <property type="entry name" value="N-terminal domain of ligase-like"/>
    <property type="match status" value="1"/>
</dbReference>
<dbReference type="InterPro" id="IPR025110">
    <property type="entry name" value="AMP-bd_C"/>
</dbReference>
<dbReference type="Pfam" id="PF00501">
    <property type="entry name" value="AMP-binding"/>
    <property type="match status" value="1"/>
</dbReference>
<dbReference type="Pfam" id="PF13193">
    <property type="entry name" value="AMP-binding_C"/>
    <property type="match status" value="1"/>
</dbReference>
<gene>
    <name evidence="5" type="ORF">ACFFIO_04040</name>
</gene>
<sequence>MNDDEELAMWSEVMPLGDLLVRSAHQAPDRDALVLPGQRYTHAELFARAVGVARSLLSLGVRRGDHVGILGHNGIEFIESVFGVALMGGVAVPVNARHRTDELDHIAENADLVGFLTLGSSPGAYLDFPNVLAQALDGLDAQTDVQSLRLPRHPRLRFVVAMNGEAGPGLMSRSEFDEFAGRTDLMQVHRSRASVRVRDAAMLLYTSGTTAHPKGCVLSHEALTRGAVHRARHRYGAGGPDVTWGAGPLYHIGSLSPFLGSIGACGTYVTDTYFDVDRAVDLMAQEGVTVAFPWFPAIMQPMLDHPRFDARALPHLRSILVIGPRPLIEQVQQTFPHAEMLAACGMTEAAGIYALSDRLESVEERSEAQGKAVPGIELRIVDIATGEDLPDGQMGEMLIRGYCVMTEYYRDPAKTAETLSADGWLRTGDLYSRTPDGRVVFHGRLKDMLKIGGENVATIEIESFLCRHPAVRMASVVGRPDSRLDEVAVAFVEVEPGQHLTEDELLDFCRGKISSYKIPAEVHFLGSEEWPMSTTKINKRGLRARLEDSKVGSA</sequence>
<organism evidence="5 6">
    <name type="scientific">Citricoccus parietis</name>
    <dbReference type="NCBI Taxonomy" id="592307"/>
    <lineage>
        <taxon>Bacteria</taxon>
        <taxon>Bacillati</taxon>
        <taxon>Actinomycetota</taxon>
        <taxon>Actinomycetes</taxon>
        <taxon>Micrococcales</taxon>
        <taxon>Micrococcaceae</taxon>
        <taxon>Citricoccus</taxon>
    </lineage>
</organism>
<name>A0ABV6F2C0_9MICC</name>
<keyword evidence="2" id="KW-0436">Ligase</keyword>
<feature type="domain" description="AMP-dependent synthetase/ligase" evidence="3">
    <location>
        <begin position="22"/>
        <end position="409"/>
    </location>
</feature>
<dbReference type="InterPro" id="IPR045851">
    <property type="entry name" value="AMP-bd_C_sf"/>
</dbReference>
<dbReference type="Proteomes" id="UP001589766">
    <property type="component" value="Unassembled WGS sequence"/>
</dbReference>
<comment type="caution">
    <text evidence="5">The sequence shown here is derived from an EMBL/GenBank/DDBJ whole genome shotgun (WGS) entry which is preliminary data.</text>
</comment>
<dbReference type="InterPro" id="IPR042099">
    <property type="entry name" value="ANL_N_sf"/>
</dbReference>
<evidence type="ECO:0000313" key="5">
    <source>
        <dbReference type="EMBL" id="MFC0247668.1"/>
    </source>
</evidence>
<evidence type="ECO:0000259" key="3">
    <source>
        <dbReference type="Pfam" id="PF00501"/>
    </source>
</evidence>
<dbReference type="EMBL" id="JBHLWH010000012">
    <property type="protein sequence ID" value="MFC0247668.1"/>
    <property type="molecule type" value="Genomic_DNA"/>
</dbReference>
<comment type="similarity">
    <text evidence="1">Belongs to the ATP-dependent AMP-binding enzyme family.</text>
</comment>
<dbReference type="RefSeq" id="WP_159554415.1">
    <property type="nucleotide sequence ID" value="NZ_JBHLWH010000012.1"/>
</dbReference>
<feature type="domain" description="AMP-binding enzyme C-terminal" evidence="4">
    <location>
        <begin position="460"/>
        <end position="525"/>
    </location>
</feature>
<reference evidence="5 6" key="1">
    <citation type="submission" date="2024-09" db="EMBL/GenBank/DDBJ databases">
        <authorList>
            <person name="Sun Q."/>
            <person name="Mori K."/>
        </authorList>
    </citation>
    <scope>NUCLEOTIDE SEQUENCE [LARGE SCALE GENOMIC DNA]</scope>
    <source>
        <strain evidence="5 6">CCM 7609</strain>
    </source>
</reference>
<dbReference type="PANTHER" id="PTHR43201">
    <property type="entry name" value="ACYL-COA SYNTHETASE"/>
    <property type="match status" value="1"/>
</dbReference>